<reference evidence="6 7" key="1">
    <citation type="journal article" date="2019" name="Int. J. Syst. Evol. Microbiol.">
        <title>The Global Catalogue of Microorganisms (GCM) 10K type strain sequencing project: providing services to taxonomists for standard genome sequencing and annotation.</title>
        <authorList>
            <consortium name="The Broad Institute Genomics Platform"/>
            <consortium name="The Broad Institute Genome Sequencing Center for Infectious Disease"/>
            <person name="Wu L."/>
            <person name="Ma J."/>
        </authorList>
    </citation>
    <scope>NUCLEOTIDE SEQUENCE [LARGE SCALE GENOMIC DNA]</scope>
    <source>
        <strain evidence="6 7">JCM 10696</strain>
    </source>
</reference>
<evidence type="ECO:0000256" key="3">
    <source>
        <dbReference type="ARBA" id="ARBA00023163"/>
    </source>
</evidence>
<organism evidence="6 7">
    <name type="scientific">Actinocorallia libanotica</name>
    <dbReference type="NCBI Taxonomy" id="46162"/>
    <lineage>
        <taxon>Bacteria</taxon>
        <taxon>Bacillati</taxon>
        <taxon>Actinomycetota</taxon>
        <taxon>Actinomycetes</taxon>
        <taxon>Streptosporangiales</taxon>
        <taxon>Thermomonosporaceae</taxon>
        <taxon>Actinocorallia</taxon>
    </lineage>
</organism>
<evidence type="ECO:0000313" key="7">
    <source>
        <dbReference type="Proteomes" id="UP001500665"/>
    </source>
</evidence>
<accession>A0ABN1RSQ8</accession>
<keyword evidence="1" id="KW-0805">Transcription regulation</keyword>
<dbReference type="Proteomes" id="UP001500665">
    <property type="component" value="Unassembled WGS sequence"/>
</dbReference>
<evidence type="ECO:0000256" key="4">
    <source>
        <dbReference type="PROSITE-ProRule" id="PRU00335"/>
    </source>
</evidence>
<dbReference type="PANTHER" id="PTHR30055:SF234">
    <property type="entry name" value="HTH-TYPE TRANSCRIPTIONAL REGULATOR BETI"/>
    <property type="match status" value="1"/>
</dbReference>
<dbReference type="PANTHER" id="PTHR30055">
    <property type="entry name" value="HTH-TYPE TRANSCRIPTIONAL REGULATOR RUTR"/>
    <property type="match status" value="1"/>
</dbReference>
<dbReference type="InterPro" id="IPR001647">
    <property type="entry name" value="HTH_TetR"/>
</dbReference>
<evidence type="ECO:0000256" key="2">
    <source>
        <dbReference type="ARBA" id="ARBA00023125"/>
    </source>
</evidence>
<feature type="DNA-binding region" description="H-T-H motif" evidence="4">
    <location>
        <begin position="42"/>
        <end position="61"/>
    </location>
</feature>
<gene>
    <name evidence="6" type="ORF">GCM10009550_57750</name>
</gene>
<dbReference type="PROSITE" id="PS50977">
    <property type="entry name" value="HTH_TETR_2"/>
    <property type="match status" value="1"/>
</dbReference>
<name>A0ABN1RSQ8_9ACTN</name>
<keyword evidence="2 4" id="KW-0238">DNA-binding</keyword>
<evidence type="ECO:0000259" key="5">
    <source>
        <dbReference type="PROSITE" id="PS50977"/>
    </source>
</evidence>
<dbReference type="InterPro" id="IPR050109">
    <property type="entry name" value="HTH-type_TetR-like_transc_reg"/>
</dbReference>
<proteinExistence type="predicted"/>
<sequence>MSTEQPTAPRRRTQRERKEATVARLVDATIASIAQAGYAGTSIGEVCARSGVSKGGLFRHFDSRLALVIAAAEEVARRHLALARERLAAAPPGDLRAALVLMRERHRDDENAVWFELMVAARADADLRDRLVPVARDFFAGITGMARELPALAPLPDEALHLIVSTVRNLFDGEAISRTVAPEPEVEEARLDFLVDYAGFLLSRHAAAPRSGRR</sequence>
<dbReference type="EMBL" id="BAAAHH010000029">
    <property type="protein sequence ID" value="GAA0962952.1"/>
    <property type="molecule type" value="Genomic_DNA"/>
</dbReference>
<keyword evidence="3" id="KW-0804">Transcription</keyword>
<evidence type="ECO:0000313" key="6">
    <source>
        <dbReference type="EMBL" id="GAA0962952.1"/>
    </source>
</evidence>
<dbReference type="InterPro" id="IPR009057">
    <property type="entry name" value="Homeodomain-like_sf"/>
</dbReference>
<protein>
    <submittedName>
        <fullName evidence="6">TetR/AcrR family transcriptional regulator</fullName>
    </submittedName>
</protein>
<dbReference type="Gene3D" id="1.10.357.10">
    <property type="entry name" value="Tetracycline Repressor, domain 2"/>
    <property type="match status" value="1"/>
</dbReference>
<feature type="domain" description="HTH tetR-type" evidence="5">
    <location>
        <begin position="19"/>
        <end position="79"/>
    </location>
</feature>
<evidence type="ECO:0000256" key="1">
    <source>
        <dbReference type="ARBA" id="ARBA00023015"/>
    </source>
</evidence>
<keyword evidence="7" id="KW-1185">Reference proteome</keyword>
<dbReference type="Pfam" id="PF00440">
    <property type="entry name" value="TetR_N"/>
    <property type="match status" value="1"/>
</dbReference>
<dbReference type="PRINTS" id="PR00455">
    <property type="entry name" value="HTHTETR"/>
</dbReference>
<dbReference type="SUPFAM" id="SSF46689">
    <property type="entry name" value="Homeodomain-like"/>
    <property type="match status" value="1"/>
</dbReference>
<comment type="caution">
    <text evidence="6">The sequence shown here is derived from an EMBL/GenBank/DDBJ whole genome shotgun (WGS) entry which is preliminary data.</text>
</comment>
<dbReference type="RefSeq" id="WP_344244161.1">
    <property type="nucleotide sequence ID" value="NZ_BAAAHH010000029.1"/>
</dbReference>